<reference evidence="1" key="1">
    <citation type="submission" date="2017-06" db="EMBL/GenBank/DDBJ databases">
        <title>Cloning and expression analysis of the phloem protein 2 (PP2) genes from ramie (Boehmeria nivea L. Gaud).</title>
        <authorList>
            <person name="Guo P."/>
        </authorList>
    </citation>
    <scope>NUCLEOTIDE SEQUENCE</scope>
</reference>
<dbReference type="EMBL" id="MF362973">
    <property type="protein sequence ID" value="AWL54300.1"/>
    <property type="molecule type" value="Genomic_DNA"/>
</dbReference>
<protein>
    <submittedName>
        <fullName evidence="1">Phloem protein 2-15</fullName>
    </submittedName>
</protein>
<name>A0A2Z3EP10_BOENI</name>
<dbReference type="AlphaFoldDB" id="A0A2Z3EP10"/>
<dbReference type="Pfam" id="PF14299">
    <property type="entry name" value="PP2"/>
    <property type="match status" value="1"/>
</dbReference>
<sequence>MGISGSKPKKQIAEAKPPLITPYTKAEAAKRVLESLQNWEGITKEANLNEDGFPQKQLAKLHNGVFLNQKRQKYWVDKMGKNCFMLYAKDFHIVWGDNDNHWHWTQLDTPSSEKGVEVAELFKVSWLEVRGGFDTKKLSDDTSYEVSFVIKMMDESFGWHCYPVNFILNLPDGSRHESKVDFSTLRPREQWVEIPVGKFRTSPTIHGDMVITMCEMCQLWKKGLVFKGVKIQPKI</sequence>
<dbReference type="PANTHER" id="PTHR48478:SF1">
    <property type="entry name" value="LECTIN-LIKE"/>
    <property type="match status" value="1"/>
</dbReference>
<dbReference type="InterPro" id="IPR052147">
    <property type="entry name" value="PP2-like/Lectin"/>
</dbReference>
<proteinExistence type="predicted"/>
<organism evidence="1">
    <name type="scientific">Boehmeria nivea</name>
    <name type="common">Chinese grass</name>
    <name type="synonym">Urtica nivea</name>
    <dbReference type="NCBI Taxonomy" id="83906"/>
    <lineage>
        <taxon>Eukaryota</taxon>
        <taxon>Viridiplantae</taxon>
        <taxon>Streptophyta</taxon>
        <taxon>Embryophyta</taxon>
        <taxon>Tracheophyta</taxon>
        <taxon>Spermatophyta</taxon>
        <taxon>Magnoliopsida</taxon>
        <taxon>eudicotyledons</taxon>
        <taxon>Gunneridae</taxon>
        <taxon>Pentapetalae</taxon>
        <taxon>rosids</taxon>
        <taxon>fabids</taxon>
        <taxon>Rosales</taxon>
        <taxon>Urticaceae</taxon>
        <taxon>Boehmeria</taxon>
    </lineage>
</organism>
<dbReference type="GO" id="GO:0030246">
    <property type="term" value="F:carbohydrate binding"/>
    <property type="evidence" value="ECO:0007669"/>
    <property type="project" value="InterPro"/>
</dbReference>
<accession>A0A2Z3EP10</accession>
<dbReference type="PANTHER" id="PTHR48478">
    <property type="entry name" value="LECTIN-LIKE"/>
    <property type="match status" value="1"/>
</dbReference>
<evidence type="ECO:0000313" key="1">
    <source>
        <dbReference type="EMBL" id="AWL54300.1"/>
    </source>
</evidence>
<gene>
    <name evidence="1" type="primary">PP2-15</name>
</gene>
<dbReference type="InterPro" id="IPR025886">
    <property type="entry name" value="PP2-like"/>
</dbReference>